<protein>
    <submittedName>
        <fullName evidence="2">Transcriptional regulator</fullName>
    </submittedName>
</protein>
<reference evidence="2" key="2">
    <citation type="submission" date="2020-10" db="UniProtKB">
        <authorList>
            <consortium name="WormBaseParasite"/>
        </authorList>
    </citation>
    <scope>IDENTIFICATION</scope>
</reference>
<keyword evidence="1" id="KW-1185">Reference proteome</keyword>
<accession>A0A7E4ZVZ3</accession>
<proteinExistence type="predicted"/>
<dbReference type="WBParaSite" id="Pan_g20584.t1">
    <property type="protein sequence ID" value="Pan_g20584.t1"/>
    <property type="gene ID" value="Pan_g20584"/>
</dbReference>
<sequence>MKRRLWSKTTDNNFGKAIDEILGTLQDAGHIQATYNYLVLIMNLPNERLVEYPLALRCSVAQIRRRHEVLKRVNKAIYDPELPGFVTLAALLQPSDKKFAERVARIRVEDYNRFLKTL</sequence>
<dbReference type="Proteomes" id="UP000492821">
    <property type="component" value="Unassembled WGS sequence"/>
</dbReference>
<organism evidence="1 2">
    <name type="scientific">Panagrellus redivivus</name>
    <name type="common">Microworm</name>
    <dbReference type="NCBI Taxonomy" id="6233"/>
    <lineage>
        <taxon>Eukaryota</taxon>
        <taxon>Metazoa</taxon>
        <taxon>Ecdysozoa</taxon>
        <taxon>Nematoda</taxon>
        <taxon>Chromadorea</taxon>
        <taxon>Rhabditida</taxon>
        <taxon>Tylenchina</taxon>
        <taxon>Panagrolaimomorpha</taxon>
        <taxon>Panagrolaimoidea</taxon>
        <taxon>Panagrolaimidae</taxon>
        <taxon>Panagrellus</taxon>
    </lineage>
</organism>
<evidence type="ECO:0000313" key="1">
    <source>
        <dbReference type="Proteomes" id="UP000492821"/>
    </source>
</evidence>
<dbReference type="Gene3D" id="1.25.70.10">
    <property type="entry name" value="Transcription termination factor 3, mitochondrial"/>
    <property type="match status" value="1"/>
</dbReference>
<dbReference type="InterPro" id="IPR038538">
    <property type="entry name" value="MTERF_sf"/>
</dbReference>
<name>A0A7E4ZVZ3_PANRE</name>
<dbReference type="AlphaFoldDB" id="A0A7E4ZVZ3"/>
<evidence type="ECO:0000313" key="2">
    <source>
        <dbReference type="WBParaSite" id="Pan_g20584.t1"/>
    </source>
</evidence>
<reference evidence="1" key="1">
    <citation type="journal article" date="2013" name="Genetics">
        <title>The draft genome and transcriptome of Panagrellus redivivus are shaped by the harsh demands of a free-living lifestyle.</title>
        <authorList>
            <person name="Srinivasan J."/>
            <person name="Dillman A.R."/>
            <person name="Macchietto M.G."/>
            <person name="Heikkinen L."/>
            <person name="Lakso M."/>
            <person name="Fracchia K.M."/>
            <person name="Antoshechkin I."/>
            <person name="Mortazavi A."/>
            <person name="Wong G."/>
            <person name="Sternberg P.W."/>
        </authorList>
    </citation>
    <scope>NUCLEOTIDE SEQUENCE [LARGE SCALE GENOMIC DNA]</scope>
    <source>
        <strain evidence="1">MT8872</strain>
    </source>
</reference>